<protein>
    <submittedName>
        <fullName evidence="1">CALMODULIN-BINDING PROTEIN60</fullName>
    </submittedName>
</protein>
<sequence>MMNLKRPHVEHDDDEEENCSLVPGSKRPKIWINAMKEVMGAQCMQRHLSTIEPFLRRVVKEEVNNALCRVSLISRMPVNRIQGTPARSYRLLFRSRLPHTLFTASKIEAEDKSPVEIVIEDTISNEIITSGPLSSLKIDILVINGDFGGDGQEEWTEEEFADGIVREREGRRPLLTGELVVSLNNGTGFLGDLTFTDNSSWIRSRKFRLGAKSRGSEGRVKEAISEAFLVKDHRGELYKKHHPPALNDEIWRLEKISKDGAFCKRLTEKGIKTVQDFLRYLKMDPDELRNILSGSGMSGGGMSNRMWDAIVEHASECRQDGKYYSYRNNEHGNGLIFNSVFDVLEAIFHETHVRIDHLNAAQQRIVKELKQSACRSLNEIVECDEPLAESLPGPPYQDGFLPLCHGFPHQTPAICDVPSQGNDVPNVHYPPMLLTSNSFNIGDYLDVPTVSPDNNGLSIVYNSRECMPMPSSTSILHDDNGFIQVNTGGRLGCFSRPHNVGPPIYSGKWNKQMPKLMAALRWMSVGKCAPSRRARFPPLNRDMNELRWLDFHP</sequence>
<organism evidence="1 2">
    <name type="scientific">Dioscorea alata</name>
    <name type="common">Purple yam</name>
    <dbReference type="NCBI Taxonomy" id="55571"/>
    <lineage>
        <taxon>Eukaryota</taxon>
        <taxon>Viridiplantae</taxon>
        <taxon>Streptophyta</taxon>
        <taxon>Embryophyta</taxon>
        <taxon>Tracheophyta</taxon>
        <taxon>Spermatophyta</taxon>
        <taxon>Magnoliopsida</taxon>
        <taxon>Liliopsida</taxon>
        <taxon>Dioscoreales</taxon>
        <taxon>Dioscoreaceae</taxon>
        <taxon>Dioscorea</taxon>
    </lineage>
</organism>
<name>A0ACB7VPF3_DIOAL</name>
<evidence type="ECO:0000313" key="1">
    <source>
        <dbReference type="EMBL" id="KAH7676498.1"/>
    </source>
</evidence>
<gene>
    <name evidence="1" type="ORF">IHE45_07G020300</name>
</gene>
<comment type="caution">
    <text evidence="1">The sequence shown here is derived from an EMBL/GenBank/DDBJ whole genome shotgun (WGS) entry which is preliminary data.</text>
</comment>
<evidence type="ECO:0000313" key="2">
    <source>
        <dbReference type="Proteomes" id="UP000827976"/>
    </source>
</evidence>
<reference evidence="2" key="1">
    <citation type="journal article" date="2022" name="Nat. Commun.">
        <title>Chromosome evolution and the genetic basis of agronomically important traits in greater yam.</title>
        <authorList>
            <person name="Bredeson J.V."/>
            <person name="Lyons J.B."/>
            <person name="Oniyinde I.O."/>
            <person name="Okereke N.R."/>
            <person name="Kolade O."/>
            <person name="Nnabue I."/>
            <person name="Nwadili C.O."/>
            <person name="Hribova E."/>
            <person name="Parker M."/>
            <person name="Nwogha J."/>
            <person name="Shu S."/>
            <person name="Carlson J."/>
            <person name="Kariba R."/>
            <person name="Muthemba S."/>
            <person name="Knop K."/>
            <person name="Barton G.J."/>
            <person name="Sherwood A.V."/>
            <person name="Lopez-Montes A."/>
            <person name="Asiedu R."/>
            <person name="Jamnadass R."/>
            <person name="Muchugi A."/>
            <person name="Goodstein D."/>
            <person name="Egesi C.N."/>
            <person name="Featherston J."/>
            <person name="Asfaw A."/>
            <person name="Simpson G.G."/>
            <person name="Dolezel J."/>
            <person name="Hendre P.S."/>
            <person name="Van Deynze A."/>
            <person name="Kumar P.L."/>
            <person name="Obidiegwu J.E."/>
            <person name="Bhattacharjee R."/>
            <person name="Rokhsar D.S."/>
        </authorList>
    </citation>
    <scope>NUCLEOTIDE SEQUENCE [LARGE SCALE GENOMIC DNA]</scope>
    <source>
        <strain evidence="2">cv. TDa95/00328</strain>
    </source>
</reference>
<keyword evidence="2" id="KW-1185">Reference proteome</keyword>
<dbReference type="Proteomes" id="UP000827976">
    <property type="component" value="Chromosome 7"/>
</dbReference>
<accession>A0ACB7VPF3</accession>
<dbReference type="EMBL" id="CM037017">
    <property type="protein sequence ID" value="KAH7676498.1"/>
    <property type="molecule type" value="Genomic_DNA"/>
</dbReference>
<proteinExistence type="predicted"/>